<gene>
    <name evidence="1" type="ORF">RLOC_00002538</name>
</gene>
<accession>A0A218VA33</accession>
<organism evidence="1 2">
    <name type="scientific">Lonchura striata</name>
    <name type="common">white-rumped munia</name>
    <dbReference type="NCBI Taxonomy" id="40157"/>
    <lineage>
        <taxon>Eukaryota</taxon>
        <taxon>Metazoa</taxon>
        <taxon>Chordata</taxon>
        <taxon>Craniata</taxon>
        <taxon>Vertebrata</taxon>
        <taxon>Euteleostomi</taxon>
        <taxon>Archelosauria</taxon>
        <taxon>Archosauria</taxon>
        <taxon>Dinosauria</taxon>
        <taxon>Saurischia</taxon>
        <taxon>Theropoda</taxon>
        <taxon>Coelurosauria</taxon>
        <taxon>Aves</taxon>
        <taxon>Neognathae</taxon>
        <taxon>Neoaves</taxon>
        <taxon>Telluraves</taxon>
        <taxon>Australaves</taxon>
        <taxon>Passeriformes</taxon>
        <taxon>Passeroidea</taxon>
        <taxon>Estrildidae</taxon>
        <taxon>Estrildinae</taxon>
        <taxon>Lonchura</taxon>
    </lineage>
</organism>
<evidence type="ECO:0000313" key="2">
    <source>
        <dbReference type="Proteomes" id="UP000197619"/>
    </source>
</evidence>
<dbReference type="EMBL" id="MUZQ01000019">
    <property type="protein sequence ID" value="OWK62935.1"/>
    <property type="molecule type" value="Genomic_DNA"/>
</dbReference>
<reference evidence="1 2" key="1">
    <citation type="submission" date="2017-05" db="EMBL/GenBank/DDBJ databases">
        <title>Genome of assembly of the Bengalese finch, Lonchura striata domestica.</title>
        <authorList>
            <person name="Colquitt B.M."/>
            <person name="Brainard M.S."/>
        </authorList>
    </citation>
    <scope>NUCLEOTIDE SEQUENCE [LARGE SCALE GENOMIC DNA]</scope>
    <source>
        <strain evidence="1">White83orange57</strain>
    </source>
</reference>
<proteinExistence type="predicted"/>
<evidence type="ECO:0000313" key="1">
    <source>
        <dbReference type="EMBL" id="OWK62935.1"/>
    </source>
</evidence>
<dbReference type="AlphaFoldDB" id="A0A218VA33"/>
<name>A0A218VA33_9PASE</name>
<protein>
    <submittedName>
        <fullName evidence="1">Uncharacterized protein</fullName>
    </submittedName>
</protein>
<sequence length="77" mass="8244">MCDMETQDVELCFLGGLWHRRDSAPSMDGLSIGCLEGGNLIGVQIVSHCGLLELGGGGRNVLQGFHLDLCVGFFSLF</sequence>
<dbReference type="Proteomes" id="UP000197619">
    <property type="component" value="Unassembled WGS sequence"/>
</dbReference>
<comment type="caution">
    <text evidence="1">The sequence shown here is derived from an EMBL/GenBank/DDBJ whole genome shotgun (WGS) entry which is preliminary data.</text>
</comment>
<keyword evidence="2" id="KW-1185">Reference proteome</keyword>